<organism evidence="5 6">
    <name type="scientific">Cirrhinus molitorella</name>
    <name type="common">mud carp</name>
    <dbReference type="NCBI Taxonomy" id="172907"/>
    <lineage>
        <taxon>Eukaryota</taxon>
        <taxon>Metazoa</taxon>
        <taxon>Chordata</taxon>
        <taxon>Craniata</taxon>
        <taxon>Vertebrata</taxon>
        <taxon>Euteleostomi</taxon>
        <taxon>Actinopterygii</taxon>
        <taxon>Neopterygii</taxon>
        <taxon>Teleostei</taxon>
        <taxon>Ostariophysi</taxon>
        <taxon>Cypriniformes</taxon>
        <taxon>Cyprinidae</taxon>
        <taxon>Labeoninae</taxon>
        <taxon>Labeonini</taxon>
        <taxon>Cirrhinus</taxon>
    </lineage>
</organism>
<dbReference type="InterPro" id="IPR043128">
    <property type="entry name" value="Rev_trsase/Diguanyl_cyclase"/>
</dbReference>
<dbReference type="EC" id="3.1.26.4" evidence="2"/>
<reference evidence="5 6" key="1">
    <citation type="submission" date="2023-09" db="EMBL/GenBank/DDBJ databases">
        <authorList>
            <person name="Wang M."/>
        </authorList>
    </citation>
    <scope>NUCLEOTIDE SEQUENCE [LARGE SCALE GENOMIC DNA]</scope>
    <source>
        <strain evidence="5">GT-2023</strain>
        <tissue evidence="5">Liver</tissue>
    </source>
</reference>
<keyword evidence="6" id="KW-1185">Reference proteome</keyword>
<comment type="similarity">
    <text evidence="1">Belongs to the beta type-B retroviral polymerase family. HERV class-II K(HML-2) pol subfamily.</text>
</comment>
<dbReference type="Pfam" id="PF17919">
    <property type="entry name" value="RT_RNaseH_2"/>
    <property type="match status" value="1"/>
</dbReference>
<feature type="domain" description="Reverse transcriptase" evidence="4">
    <location>
        <begin position="422"/>
        <end position="604"/>
    </location>
</feature>
<dbReference type="PANTHER" id="PTHR37984:SF8">
    <property type="entry name" value="CCHC-TYPE DOMAIN-CONTAINING PROTEIN"/>
    <property type="match status" value="1"/>
</dbReference>
<evidence type="ECO:0000256" key="3">
    <source>
        <dbReference type="ARBA" id="ARBA00039658"/>
    </source>
</evidence>
<dbReference type="PANTHER" id="PTHR37984">
    <property type="entry name" value="PROTEIN CBG26694"/>
    <property type="match status" value="1"/>
</dbReference>
<dbReference type="CDD" id="cd05481">
    <property type="entry name" value="retropepsin_like_LTR_1"/>
    <property type="match status" value="1"/>
</dbReference>
<dbReference type="InterPro" id="IPR043502">
    <property type="entry name" value="DNA/RNA_pol_sf"/>
</dbReference>
<dbReference type="Gene3D" id="3.30.70.270">
    <property type="match status" value="2"/>
</dbReference>
<dbReference type="CDD" id="cd09274">
    <property type="entry name" value="RNase_HI_RT_Ty3"/>
    <property type="match status" value="1"/>
</dbReference>
<evidence type="ECO:0000256" key="1">
    <source>
        <dbReference type="ARBA" id="ARBA00010879"/>
    </source>
</evidence>
<evidence type="ECO:0000313" key="6">
    <source>
        <dbReference type="Proteomes" id="UP001558613"/>
    </source>
</evidence>
<dbReference type="Pfam" id="PF17921">
    <property type="entry name" value="Integrase_H2C2"/>
    <property type="match status" value="1"/>
</dbReference>
<dbReference type="EMBL" id="JAYMGO010000003">
    <property type="protein sequence ID" value="KAL1279010.1"/>
    <property type="molecule type" value="Genomic_DNA"/>
</dbReference>
<dbReference type="Pfam" id="PF00078">
    <property type="entry name" value="RVT_1"/>
    <property type="match status" value="1"/>
</dbReference>
<evidence type="ECO:0000256" key="2">
    <source>
        <dbReference type="ARBA" id="ARBA00012180"/>
    </source>
</evidence>
<dbReference type="InterPro" id="IPR041577">
    <property type="entry name" value="RT_RNaseH_2"/>
</dbReference>
<dbReference type="Gene3D" id="1.10.340.70">
    <property type="match status" value="1"/>
</dbReference>
<comment type="caution">
    <text evidence="5">The sequence shown here is derived from an EMBL/GenBank/DDBJ whole genome shotgun (WGS) entry which is preliminary data.</text>
</comment>
<evidence type="ECO:0000313" key="5">
    <source>
        <dbReference type="EMBL" id="KAL1279010.1"/>
    </source>
</evidence>
<dbReference type="Gene3D" id="3.10.10.10">
    <property type="entry name" value="HIV Type 1 Reverse Transcriptase, subunit A, domain 1"/>
    <property type="match status" value="1"/>
</dbReference>
<proteinExistence type="inferred from homology"/>
<dbReference type="SUPFAM" id="SSF56672">
    <property type="entry name" value="DNA/RNA polymerases"/>
    <property type="match status" value="1"/>
</dbReference>
<dbReference type="InterPro" id="IPR050951">
    <property type="entry name" value="Retrovirus_Pol_polyprotein"/>
</dbReference>
<dbReference type="InterPro" id="IPR041588">
    <property type="entry name" value="Integrase_H2C2"/>
</dbReference>
<dbReference type="CDD" id="cd01647">
    <property type="entry name" value="RT_LTR"/>
    <property type="match status" value="1"/>
</dbReference>
<accession>A0ABR3NR61</accession>
<gene>
    <name evidence="5" type="ORF">QQF64_025683</name>
</gene>
<dbReference type="Proteomes" id="UP001558613">
    <property type="component" value="Unassembled WGS sequence"/>
</dbReference>
<protein>
    <recommendedName>
        <fullName evidence="3">Gypsy retrotransposon integrase-like protein 1</fullName>
        <ecNumber evidence="2">3.1.26.4</ecNumber>
    </recommendedName>
</protein>
<dbReference type="InterPro" id="IPR000477">
    <property type="entry name" value="RT_dom"/>
</dbReference>
<sequence>MAMNSIPAPEGMRIHNIALSEEQTKEPKAILDALGDYFKPAKNVIYERYMFGCCKQEVDEHIDSFLTRLRERASTCEYRELKDEMIRDRLVLGIANENTRRRLLRECELTLSQSVEICRLAEATEQRVKVINSTLSDCINAAQAQRLKRQDGEISNEQTPRTVCCKYCGGSHKKGREQCPAYGKTCRSCGVLNHFAKVCRARQRADRAGRVNVVMEDVQDEQGHYSEGRLFAAEECIDTVNSPGPKWFVNLTLNKKKQVCQLDTGATCNVMSRIIKEKLDSESPLQLSATRLKLYSGATMPSLGRFHTECAVKGTKHKLVFKVVEADQEPLLSGDTCQRLGLMKFTIPEELHKLVECPDTPLTKQQLVCSFKDVFDNPVESVPGEIRFVLDNSVSPVQSAPRNVLVALKARVKEQLDKYVREGHITSVTEPTPWISNMVVIAKPDKVRICIDPKHLNQALQRSHYHMPTLEDILYKLPKARLFTLADIRDAFLHCRLDNESSLLTTFWTPWGRMRWCKLPFGVTVAPEIYQRKQHELLMGLRGIVPIADDILVVGCGDSDAEAELDHDKNLRALMERCRAVKLRLSKKKLQFKLKAVHFHGHILTAEGLRIDPEKTKAVLAMPTPQDVKAVQRFIGFVTYLAKFLPRLSDVCEPLRRLMDKGVAWHWLPKHDEAVQEIKRMITNTPVLKYYDIDKPVTVQSDASKNGLGCCLLQQGQPVAFASRALTRTEQNYAQIEKECLSIVFACQRFHHYLYGRETITAETDHKPLVTIFKKSLLSAPKRLQGMMLQLQNYNLNVVYKPGPEMYISDTLSRAAHNEQVPNKHEHLQHAVSTVDSSETVFSFIDQALHLNVTDASLRKIVNETKADDALYELAKIVLSGWPECKEDVSLLVREYWPFRDELNIQNGVLFRGQCVIIPKALRAEMLTRIHATHIGGEACYRQAKETLFWPNMRGEIKDYVAHCM</sequence>
<name>A0ABR3NR61_9TELE</name>
<dbReference type="PROSITE" id="PS50878">
    <property type="entry name" value="RT_POL"/>
    <property type="match status" value="1"/>
</dbReference>
<evidence type="ECO:0000259" key="4">
    <source>
        <dbReference type="PROSITE" id="PS50878"/>
    </source>
</evidence>